<dbReference type="EMBL" id="MU005571">
    <property type="protein sequence ID" value="KAF2690045.1"/>
    <property type="molecule type" value="Genomic_DNA"/>
</dbReference>
<feature type="compositionally biased region" description="Polar residues" evidence="1">
    <location>
        <begin position="392"/>
        <end position="401"/>
    </location>
</feature>
<reference evidence="3" key="1">
    <citation type="journal article" date="2020" name="Stud. Mycol.">
        <title>101 Dothideomycetes genomes: a test case for predicting lifestyles and emergence of pathogens.</title>
        <authorList>
            <person name="Haridas S."/>
            <person name="Albert R."/>
            <person name="Binder M."/>
            <person name="Bloem J."/>
            <person name="Labutti K."/>
            <person name="Salamov A."/>
            <person name="Andreopoulos B."/>
            <person name="Baker S."/>
            <person name="Barry K."/>
            <person name="Bills G."/>
            <person name="Bluhm B."/>
            <person name="Cannon C."/>
            <person name="Castanera R."/>
            <person name="Culley D."/>
            <person name="Daum C."/>
            <person name="Ezra D."/>
            <person name="Gonzalez J."/>
            <person name="Henrissat B."/>
            <person name="Kuo A."/>
            <person name="Liang C."/>
            <person name="Lipzen A."/>
            <person name="Lutzoni F."/>
            <person name="Magnuson J."/>
            <person name="Mondo S."/>
            <person name="Nolan M."/>
            <person name="Ohm R."/>
            <person name="Pangilinan J."/>
            <person name="Park H.-J."/>
            <person name="Ramirez L."/>
            <person name="Alfaro M."/>
            <person name="Sun H."/>
            <person name="Tritt A."/>
            <person name="Yoshinaga Y."/>
            <person name="Zwiers L.-H."/>
            <person name="Turgeon B."/>
            <person name="Goodwin S."/>
            <person name="Spatafora J."/>
            <person name="Crous P."/>
            <person name="Grigoriev I."/>
        </authorList>
    </citation>
    <scope>NUCLEOTIDE SEQUENCE</scope>
    <source>
        <strain evidence="3">CBS 122367</strain>
    </source>
</reference>
<feature type="compositionally biased region" description="Polar residues" evidence="1">
    <location>
        <begin position="261"/>
        <end position="281"/>
    </location>
</feature>
<feature type="compositionally biased region" description="Low complexity" evidence="1">
    <location>
        <begin position="181"/>
        <end position="204"/>
    </location>
</feature>
<feature type="compositionally biased region" description="Polar residues" evidence="1">
    <location>
        <begin position="220"/>
        <end position="241"/>
    </location>
</feature>
<dbReference type="Proteomes" id="UP000799291">
    <property type="component" value="Unassembled WGS sequence"/>
</dbReference>
<dbReference type="AlphaFoldDB" id="A0A6G1JIQ0"/>
<keyword evidence="2" id="KW-0472">Membrane</keyword>
<feature type="compositionally biased region" description="Basic and acidic residues" evidence="1">
    <location>
        <begin position="205"/>
        <end position="216"/>
    </location>
</feature>
<evidence type="ECO:0000313" key="3">
    <source>
        <dbReference type="EMBL" id="KAF2690045.1"/>
    </source>
</evidence>
<accession>A0A6G1JIQ0</accession>
<protein>
    <submittedName>
        <fullName evidence="3">Uncharacterized protein</fullName>
    </submittedName>
</protein>
<sequence>MTGLPIIPTSETDPMLSVTTGIPVSETILSPILPTLPSTDVLSLTDGISLPGASGTGITRDPTVVPTTSPALVDTSNVVSTGPASTNRDTTTADLLPTLNFPTQTATNATLAPPTPSGVSPTVTGTPTTGTGIPTTEDGPTTTLLSGPESTAGATNGSSIVTSGIDSPVSIGLTGISTGISATGGVSKVTSAQTTSATPTSDSSVGKEPDDKDEKPPVPNTSVTENNHPTPIPTQQTNTSAQPTEPSTQTSDTSTQPITSDATFGTYMSTPTDYVPGSTTEPLVAFPTGPPAGKDGEAPPPPLTKKQTAGIAIGGTTCLLIALVAALFLARRYHQNAANRKSLDNVYAREAPNGGNGDAEAGGPVPTMSGANGGYFAAAALGRPSSRRHTTDYSTLPQNSPGHPPVGFGTSSGPSSAQIPQNPFRDPAQGVATNATEVQNPFLDPVVPEPQPSPRGEYAQLAALAIKPYAQNPAASDYPPMSPYGSIISEDPFADDPFAHDNTDLLLNVDLGTETENSIVVLAPPPTPHSPFAERLAASPKLGSSCRYEPPAPCASHFPGRDSRCNSMIPGSHTPEGRYMPDHHLSMGPPPIAPLGHLTPAYSSSTPSLLSRNTPDSVVSSRNPITPEPIAAPERAASPPPVSKGWDEIMNEPVAIPAPLSMATTRKPLPQRGQPPLSGPGQPLVATPLIIKKKPVTGATLAVPPSPYGPVPSKAETMSDPLTVQRKRSGELLFADPHLIGRPF</sequence>
<dbReference type="OrthoDB" id="3692863at2759"/>
<keyword evidence="2" id="KW-0812">Transmembrane</keyword>
<evidence type="ECO:0000313" key="4">
    <source>
        <dbReference type="Proteomes" id="UP000799291"/>
    </source>
</evidence>
<feature type="region of interest" description="Disordered" evidence="1">
    <location>
        <begin position="384"/>
        <end position="429"/>
    </location>
</feature>
<evidence type="ECO:0000256" key="1">
    <source>
        <dbReference type="SAM" id="MobiDB-lite"/>
    </source>
</evidence>
<proteinExistence type="predicted"/>
<organism evidence="3 4">
    <name type="scientific">Lentithecium fluviatile CBS 122367</name>
    <dbReference type="NCBI Taxonomy" id="1168545"/>
    <lineage>
        <taxon>Eukaryota</taxon>
        <taxon>Fungi</taxon>
        <taxon>Dikarya</taxon>
        <taxon>Ascomycota</taxon>
        <taxon>Pezizomycotina</taxon>
        <taxon>Dothideomycetes</taxon>
        <taxon>Pleosporomycetidae</taxon>
        <taxon>Pleosporales</taxon>
        <taxon>Massarineae</taxon>
        <taxon>Lentitheciaceae</taxon>
        <taxon>Lentithecium</taxon>
    </lineage>
</organism>
<keyword evidence="4" id="KW-1185">Reference proteome</keyword>
<feature type="region of interest" description="Disordered" evidence="1">
    <location>
        <begin position="105"/>
        <end position="163"/>
    </location>
</feature>
<gene>
    <name evidence="3" type="ORF">K458DRAFT_383179</name>
</gene>
<name>A0A6G1JIQ0_9PLEO</name>
<feature type="region of interest" description="Disordered" evidence="1">
    <location>
        <begin position="603"/>
        <end position="642"/>
    </location>
</feature>
<feature type="transmembrane region" description="Helical" evidence="2">
    <location>
        <begin position="309"/>
        <end position="330"/>
    </location>
</feature>
<keyword evidence="2" id="KW-1133">Transmembrane helix</keyword>
<feature type="region of interest" description="Disordered" evidence="1">
    <location>
        <begin position="181"/>
        <end position="300"/>
    </location>
</feature>
<feature type="compositionally biased region" description="Polar residues" evidence="1">
    <location>
        <begin position="603"/>
        <end position="624"/>
    </location>
</feature>
<feature type="compositionally biased region" description="Polar residues" evidence="1">
    <location>
        <begin position="144"/>
        <end position="163"/>
    </location>
</feature>
<feature type="compositionally biased region" description="Polar residues" evidence="1">
    <location>
        <begin position="409"/>
        <end position="421"/>
    </location>
</feature>
<feature type="compositionally biased region" description="Low complexity" evidence="1">
    <location>
        <begin position="242"/>
        <end position="260"/>
    </location>
</feature>
<evidence type="ECO:0000256" key="2">
    <source>
        <dbReference type="SAM" id="Phobius"/>
    </source>
</evidence>
<feature type="compositionally biased region" description="Low complexity" evidence="1">
    <location>
        <begin position="105"/>
        <end position="143"/>
    </location>
</feature>